<dbReference type="Proteomes" id="UP000054359">
    <property type="component" value="Unassembled WGS sequence"/>
</dbReference>
<organism evidence="3 4">
    <name type="scientific">Stegodyphus mimosarum</name>
    <name type="common">African social velvet spider</name>
    <dbReference type="NCBI Taxonomy" id="407821"/>
    <lineage>
        <taxon>Eukaryota</taxon>
        <taxon>Metazoa</taxon>
        <taxon>Ecdysozoa</taxon>
        <taxon>Arthropoda</taxon>
        <taxon>Chelicerata</taxon>
        <taxon>Arachnida</taxon>
        <taxon>Araneae</taxon>
        <taxon>Araneomorphae</taxon>
        <taxon>Entelegynae</taxon>
        <taxon>Eresoidea</taxon>
        <taxon>Eresidae</taxon>
        <taxon>Stegodyphus</taxon>
    </lineage>
</organism>
<dbReference type="EMBL" id="KK121084">
    <property type="protein sequence ID" value="KFM79708.1"/>
    <property type="molecule type" value="Genomic_DNA"/>
</dbReference>
<feature type="non-terminal residue" evidence="3">
    <location>
        <position position="91"/>
    </location>
</feature>
<evidence type="ECO:0000256" key="1">
    <source>
        <dbReference type="SAM" id="Phobius"/>
    </source>
</evidence>
<keyword evidence="2" id="KW-0732">Signal</keyword>
<keyword evidence="1" id="KW-1133">Transmembrane helix</keyword>
<feature type="signal peptide" evidence="2">
    <location>
        <begin position="1"/>
        <end position="21"/>
    </location>
</feature>
<evidence type="ECO:0000256" key="2">
    <source>
        <dbReference type="SAM" id="SignalP"/>
    </source>
</evidence>
<accession>A0A087UQR9</accession>
<dbReference type="OrthoDB" id="6414001at2759"/>
<protein>
    <recommendedName>
        <fullName evidence="5">MARVEL domain-containing protein</fullName>
    </recommendedName>
</protein>
<evidence type="ECO:0008006" key="5">
    <source>
        <dbReference type="Google" id="ProtNLM"/>
    </source>
</evidence>
<proteinExistence type="predicted"/>
<name>A0A087UQR9_STEMI</name>
<gene>
    <name evidence="3" type="ORF">X975_03195</name>
</gene>
<dbReference type="AlphaFoldDB" id="A0A087UQR9"/>
<feature type="chain" id="PRO_5001830760" description="MARVEL domain-containing protein" evidence="2">
    <location>
        <begin position="22"/>
        <end position="91"/>
    </location>
</feature>
<keyword evidence="4" id="KW-1185">Reference proteome</keyword>
<sequence length="91" mass="10020">MVAFISFVLTFLIYDIAYVLGQFNAPYDFASKTQGERSDELSPAAIAGVSFAVVAIFAALVVTILFCYYVHRKQKQEEHAPGSFLASRAGY</sequence>
<keyword evidence="1" id="KW-0472">Membrane</keyword>
<keyword evidence="1" id="KW-0812">Transmembrane</keyword>
<reference evidence="3 4" key="1">
    <citation type="submission" date="2013-11" db="EMBL/GenBank/DDBJ databases">
        <title>Genome sequencing of Stegodyphus mimosarum.</title>
        <authorList>
            <person name="Bechsgaard J."/>
        </authorList>
    </citation>
    <scope>NUCLEOTIDE SEQUENCE [LARGE SCALE GENOMIC DNA]</scope>
</reference>
<feature type="transmembrane region" description="Helical" evidence="1">
    <location>
        <begin position="45"/>
        <end position="70"/>
    </location>
</feature>
<evidence type="ECO:0000313" key="3">
    <source>
        <dbReference type="EMBL" id="KFM79708.1"/>
    </source>
</evidence>
<evidence type="ECO:0000313" key="4">
    <source>
        <dbReference type="Proteomes" id="UP000054359"/>
    </source>
</evidence>